<comment type="similarity">
    <text evidence="1">Belongs to the peptidase C40 family.</text>
</comment>
<dbReference type="Gene3D" id="3.90.1720.10">
    <property type="entry name" value="endopeptidase domain like (from Nostoc punctiforme)"/>
    <property type="match status" value="1"/>
</dbReference>
<dbReference type="GO" id="GO:0006508">
    <property type="term" value="P:proteolysis"/>
    <property type="evidence" value="ECO:0007669"/>
    <property type="project" value="UniProtKB-KW"/>
</dbReference>
<organism evidence="8 9">
    <name type="scientific">Halovibrio salipaludis</name>
    <dbReference type="NCBI Taxonomy" id="2032626"/>
    <lineage>
        <taxon>Bacteria</taxon>
        <taxon>Pseudomonadati</taxon>
        <taxon>Pseudomonadota</taxon>
        <taxon>Gammaproteobacteria</taxon>
        <taxon>Oceanospirillales</taxon>
        <taxon>Halomonadaceae</taxon>
        <taxon>Halovibrio</taxon>
    </lineage>
</organism>
<keyword evidence="4 8" id="KW-0378">Hydrolase</keyword>
<evidence type="ECO:0000256" key="2">
    <source>
        <dbReference type="ARBA" id="ARBA00022670"/>
    </source>
</evidence>
<feature type="chain" id="PRO_5012290812" evidence="6">
    <location>
        <begin position="21"/>
        <end position="166"/>
    </location>
</feature>
<keyword evidence="5" id="KW-0788">Thiol protease</keyword>
<evidence type="ECO:0000313" key="8">
    <source>
        <dbReference type="EMBL" id="PAU79824.1"/>
    </source>
</evidence>
<name>A0A2A2F529_9GAMM</name>
<dbReference type="RefSeq" id="WP_095617894.1">
    <property type="nucleotide sequence ID" value="NZ_NSKD01000005.1"/>
</dbReference>
<dbReference type="PANTHER" id="PTHR47360:SF1">
    <property type="entry name" value="ENDOPEPTIDASE NLPC-RELATED"/>
    <property type="match status" value="1"/>
</dbReference>
<dbReference type="InterPro" id="IPR052062">
    <property type="entry name" value="Murein_DD/LD_carboxypeptidase"/>
</dbReference>
<dbReference type="AlphaFoldDB" id="A0A2A2F529"/>
<dbReference type="Proteomes" id="UP000218896">
    <property type="component" value="Unassembled WGS sequence"/>
</dbReference>
<dbReference type="PROSITE" id="PS51935">
    <property type="entry name" value="NLPC_P60"/>
    <property type="match status" value="1"/>
</dbReference>
<gene>
    <name evidence="8" type="ORF">CK501_11520</name>
</gene>
<feature type="domain" description="NlpC/P60" evidence="7">
    <location>
        <begin position="43"/>
        <end position="164"/>
    </location>
</feature>
<dbReference type="OrthoDB" id="9807055at2"/>
<dbReference type="InterPro" id="IPR038765">
    <property type="entry name" value="Papain-like_cys_pep_sf"/>
</dbReference>
<sequence>MIRYVLCGLAMLVLAGCASTGGSLQESATVTPRDDAVDLADRQAVRRILLDQYAQWKGTPHRMGGVSRDGVDCSGLVQRTFLARLGHEIPRTTRRQAKVGQPVSRDQLRPGDLVFFRTGYKTRHVGIYTGDARFLHASSSEGVTTSELDNPYWASNYWQSRRIGME</sequence>
<evidence type="ECO:0000313" key="9">
    <source>
        <dbReference type="Proteomes" id="UP000218896"/>
    </source>
</evidence>
<reference evidence="8 9" key="1">
    <citation type="submission" date="2017-08" db="EMBL/GenBank/DDBJ databases">
        <title>Halovibrio sewagensis sp. nov., isolated from wastewater of high salinity.</title>
        <authorList>
            <person name="Dong X."/>
            <person name="Zhang G."/>
        </authorList>
    </citation>
    <scope>NUCLEOTIDE SEQUENCE [LARGE SCALE GENOMIC DNA]</scope>
    <source>
        <strain evidence="8 9">YL5-2</strain>
    </source>
</reference>
<accession>A0A2A2F529</accession>
<proteinExistence type="inferred from homology"/>
<evidence type="ECO:0000256" key="4">
    <source>
        <dbReference type="ARBA" id="ARBA00022801"/>
    </source>
</evidence>
<evidence type="ECO:0000256" key="1">
    <source>
        <dbReference type="ARBA" id="ARBA00007074"/>
    </source>
</evidence>
<dbReference type="GO" id="GO:0008234">
    <property type="term" value="F:cysteine-type peptidase activity"/>
    <property type="evidence" value="ECO:0007669"/>
    <property type="project" value="UniProtKB-KW"/>
</dbReference>
<evidence type="ECO:0000256" key="5">
    <source>
        <dbReference type="ARBA" id="ARBA00022807"/>
    </source>
</evidence>
<comment type="caution">
    <text evidence="8">The sequence shown here is derived from an EMBL/GenBank/DDBJ whole genome shotgun (WGS) entry which is preliminary data.</text>
</comment>
<evidence type="ECO:0000256" key="6">
    <source>
        <dbReference type="SAM" id="SignalP"/>
    </source>
</evidence>
<feature type="signal peptide" evidence="6">
    <location>
        <begin position="1"/>
        <end position="20"/>
    </location>
</feature>
<evidence type="ECO:0000259" key="7">
    <source>
        <dbReference type="PROSITE" id="PS51935"/>
    </source>
</evidence>
<dbReference type="InterPro" id="IPR000064">
    <property type="entry name" value="NLP_P60_dom"/>
</dbReference>
<dbReference type="Pfam" id="PF00877">
    <property type="entry name" value="NLPC_P60"/>
    <property type="match status" value="1"/>
</dbReference>
<keyword evidence="9" id="KW-1185">Reference proteome</keyword>
<dbReference type="PANTHER" id="PTHR47360">
    <property type="entry name" value="MUREIN DD-ENDOPEPTIDASE MEPS/MUREIN LD-CARBOXYPEPTIDASE"/>
    <property type="match status" value="1"/>
</dbReference>
<evidence type="ECO:0000256" key="3">
    <source>
        <dbReference type="ARBA" id="ARBA00022729"/>
    </source>
</evidence>
<dbReference type="PROSITE" id="PS51257">
    <property type="entry name" value="PROKAR_LIPOPROTEIN"/>
    <property type="match status" value="1"/>
</dbReference>
<dbReference type="EMBL" id="NSKD01000005">
    <property type="protein sequence ID" value="PAU79824.1"/>
    <property type="molecule type" value="Genomic_DNA"/>
</dbReference>
<keyword evidence="2" id="KW-0645">Protease</keyword>
<keyword evidence="3 6" id="KW-0732">Signal</keyword>
<dbReference type="SUPFAM" id="SSF54001">
    <property type="entry name" value="Cysteine proteinases"/>
    <property type="match status" value="1"/>
</dbReference>
<protein>
    <submittedName>
        <fullName evidence="8">Glycoside hydrolase</fullName>
    </submittedName>
</protein>